<keyword evidence="2" id="KW-0251">Elongation factor</keyword>
<evidence type="ECO:0000259" key="1">
    <source>
        <dbReference type="Pfam" id="PF01272"/>
    </source>
</evidence>
<protein>
    <submittedName>
        <fullName evidence="2">Transcription elongation factor</fullName>
    </submittedName>
</protein>
<dbReference type="PIRSF" id="PIRSF006092">
    <property type="entry name" value="GreA_GreB"/>
    <property type="match status" value="1"/>
</dbReference>
<evidence type="ECO:0000313" key="2">
    <source>
        <dbReference type="EMBL" id="VEG47423.1"/>
    </source>
</evidence>
<proteinExistence type="predicted"/>
<dbReference type="SUPFAM" id="SSF54534">
    <property type="entry name" value="FKBP-like"/>
    <property type="match status" value="1"/>
</dbReference>
<reference evidence="2 3" key="1">
    <citation type="submission" date="2018-12" db="EMBL/GenBank/DDBJ databases">
        <authorList>
            <consortium name="Pathogen Informatics"/>
        </authorList>
    </citation>
    <scope>NUCLEOTIDE SEQUENCE [LARGE SCALE GENOMIC DNA]</scope>
    <source>
        <strain evidence="2 3">NCTC10485</strain>
    </source>
</reference>
<dbReference type="OrthoDB" id="5118809at2"/>
<keyword evidence="3" id="KW-1185">Reference proteome</keyword>
<organism evidence="2 3">
    <name type="scientific">Mycolicibacterium chitae</name>
    <name type="common">Mycobacterium chitae</name>
    <dbReference type="NCBI Taxonomy" id="1792"/>
    <lineage>
        <taxon>Bacteria</taxon>
        <taxon>Bacillati</taxon>
        <taxon>Actinomycetota</taxon>
        <taxon>Actinomycetes</taxon>
        <taxon>Mycobacteriales</taxon>
        <taxon>Mycobacteriaceae</taxon>
        <taxon>Mycolicibacterium</taxon>
    </lineage>
</organism>
<dbReference type="GO" id="GO:0070063">
    <property type="term" value="F:RNA polymerase binding"/>
    <property type="evidence" value="ECO:0007669"/>
    <property type="project" value="InterPro"/>
</dbReference>
<dbReference type="GO" id="GO:0003677">
    <property type="term" value="F:DNA binding"/>
    <property type="evidence" value="ECO:0007669"/>
    <property type="project" value="InterPro"/>
</dbReference>
<dbReference type="RefSeq" id="WP_126333356.1">
    <property type="nucleotide sequence ID" value="NZ_AP022604.1"/>
</dbReference>
<dbReference type="Gene3D" id="3.10.50.30">
    <property type="entry name" value="Transcription elongation factor, GreA/GreB, C-terminal domain"/>
    <property type="match status" value="1"/>
</dbReference>
<gene>
    <name evidence="2" type="primary">greA_2</name>
    <name evidence="2" type="ORF">NCTC10485_01702</name>
</gene>
<dbReference type="AlphaFoldDB" id="A0A3S4RCW5"/>
<dbReference type="GO" id="GO:0003746">
    <property type="term" value="F:translation elongation factor activity"/>
    <property type="evidence" value="ECO:0007669"/>
    <property type="project" value="UniProtKB-KW"/>
</dbReference>
<dbReference type="InterPro" id="IPR001437">
    <property type="entry name" value="Tscrpt_elong_fac_GreA/B_C"/>
</dbReference>
<dbReference type="Proteomes" id="UP000282551">
    <property type="component" value="Chromosome"/>
</dbReference>
<dbReference type="GO" id="GO:0032784">
    <property type="term" value="P:regulation of DNA-templated transcription elongation"/>
    <property type="evidence" value="ECO:0007669"/>
    <property type="project" value="InterPro"/>
</dbReference>
<name>A0A3S4RCW5_MYCCI</name>
<dbReference type="Pfam" id="PF01272">
    <property type="entry name" value="GreA_GreB"/>
    <property type="match status" value="1"/>
</dbReference>
<keyword evidence="2" id="KW-0648">Protein biosynthesis</keyword>
<dbReference type="InterPro" id="IPR036953">
    <property type="entry name" value="GreA/GreB_C_sf"/>
</dbReference>
<evidence type="ECO:0000313" key="3">
    <source>
        <dbReference type="Proteomes" id="UP000282551"/>
    </source>
</evidence>
<dbReference type="InterPro" id="IPR023459">
    <property type="entry name" value="Tscrpt_elong_fac_GreA/B_fam"/>
</dbReference>
<feature type="domain" description="Transcription elongation factor GreA/GreB C-terminal" evidence="1">
    <location>
        <begin position="69"/>
        <end position="140"/>
    </location>
</feature>
<sequence>MTTAQRIWLTPAAHEKLQEELETLQQWTDDNIDSSDQNAEAVRRAQQTRIQEIHEILGNAIVGEEPPNDGVAEPGMVLTIRYEGSDDTEEFLLGTRGADYGGIEVYSPSSPLGAAINGARVGDTRSYELPNGSSQDVTLLSAVPYGLRKD</sequence>
<dbReference type="EMBL" id="LR134355">
    <property type="protein sequence ID" value="VEG47423.1"/>
    <property type="molecule type" value="Genomic_DNA"/>
</dbReference>
<accession>A0A3S4RCW5</accession>